<feature type="domain" description="Thioredoxin" evidence="2">
    <location>
        <begin position="22"/>
        <end position="116"/>
    </location>
</feature>
<comment type="caution">
    <text evidence="3">The sequence shown here is derived from an EMBL/GenBank/DDBJ whole genome shotgun (WGS) entry which is preliminary data.</text>
</comment>
<dbReference type="Pfam" id="PF00085">
    <property type="entry name" value="Thioredoxin"/>
    <property type="match status" value="1"/>
</dbReference>
<organism evidence="3 4">
    <name type="scientific">Apiospora arundinis</name>
    <dbReference type="NCBI Taxonomy" id="335852"/>
    <lineage>
        <taxon>Eukaryota</taxon>
        <taxon>Fungi</taxon>
        <taxon>Dikarya</taxon>
        <taxon>Ascomycota</taxon>
        <taxon>Pezizomycotina</taxon>
        <taxon>Sordariomycetes</taxon>
        <taxon>Xylariomycetidae</taxon>
        <taxon>Amphisphaeriales</taxon>
        <taxon>Apiosporaceae</taxon>
        <taxon>Apiospora</taxon>
    </lineage>
</organism>
<dbReference type="EMBL" id="JAPCWZ010000007">
    <property type="protein sequence ID" value="KAK8855885.1"/>
    <property type="molecule type" value="Genomic_DNA"/>
</dbReference>
<sequence length="379" mass="41721">MLKLGLAAWLAATSAYAWEHVAPSDLETSIKSHDSVVVAFVAPSGDKSKALELEWTPAVADLTATPAISVDCSEAADVCQKYDVSSYPSLKVFKGGEPKSTYLGPRRAAAITSWIQRAKRPSVSEVPSENLDAFKSIDETVFIAYVAADDQESRKAYEDIASQFQDEFTFGISTDDAARQSEGVEFPGLKCHRHLDGDVVTFKGGFDVDAVRKFVVEASRSIISELTLQNQPRLVERGWPMVYLFAATEAERAGFRSTLQKMGRSYYESLTMTTVDPLDFPDLPARLGLAPAYPCGAVHQLSKDLIYHYPRDYSVTPSDLQKWGLDVWQGRVKPWSPNGDAATTTEQGNQMPGRIRATPRVSIAKFPGLNIRINGRDEL</sequence>
<dbReference type="PANTHER" id="PTHR22699">
    <property type="entry name" value="THIOREDOXIN DOMAIN-CONTAINING PROTEIN 16"/>
    <property type="match status" value="1"/>
</dbReference>
<dbReference type="CDD" id="cd02961">
    <property type="entry name" value="PDI_a_family"/>
    <property type="match status" value="1"/>
</dbReference>
<protein>
    <submittedName>
        <fullName evidence="3">Protein disulfide-isomerase</fullName>
    </submittedName>
</protein>
<dbReference type="SUPFAM" id="SSF52833">
    <property type="entry name" value="Thioredoxin-like"/>
    <property type="match status" value="3"/>
</dbReference>
<dbReference type="PANTHER" id="PTHR22699:SF1">
    <property type="entry name" value="THIOREDOXIN DOMAIN-CONTAINING PROTEIN 16"/>
    <property type="match status" value="1"/>
</dbReference>
<feature type="chain" id="PRO_5046145039" evidence="1">
    <location>
        <begin position="18"/>
        <end position="379"/>
    </location>
</feature>
<name>A0ABR2I0M3_9PEZI</name>
<keyword evidence="4" id="KW-1185">Reference proteome</keyword>
<dbReference type="InterPro" id="IPR040090">
    <property type="entry name" value="TXNDC16"/>
</dbReference>
<dbReference type="InterPro" id="IPR013766">
    <property type="entry name" value="Thioredoxin_domain"/>
</dbReference>
<dbReference type="InterPro" id="IPR036249">
    <property type="entry name" value="Thioredoxin-like_sf"/>
</dbReference>
<evidence type="ECO:0000313" key="3">
    <source>
        <dbReference type="EMBL" id="KAK8855885.1"/>
    </source>
</evidence>
<evidence type="ECO:0000259" key="2">
    <source>
        <dbReference type="Pfam" id="PF00085"/>
    </source>
</evidence>
<dbReference type="Proteomes" id="UP001390339">
    <property type="component" value="Unassembled WGS sequence"/>
</dbReference>
<keyword evidence="1" id="KW-0732">Signal</keyword>
<dbReference type="CDD" id="cd02981">
    <property type="entry name" value="PDI_b_family"/>
    <property type="match status" value="1"/>
</dbReference>
<reference evidence="3 4" key="1">
    <citation type="journal article" date="2024" name="IMA Fungus">
        <title>Apiospora arundinis, a panoply of carbohydrate-active enzymes and secondary metabolites.</title>
        <authorList>
            <person name="Sorensen T."/>
            <person name="Petersen C."/>
            <person name="Muurmann A.T."/>
            <person name="Christiansen J.V."/>
            <person name="Brundto M.L."/>
            <person name="Overgaard C.K."/>
            <person name="Boysen A.T."/>
            <person name="Wollenberg R.D."/>
            <person name="Larsen T.O."/>
            <person name="Sorensen J.L."/>
            <person name="Nielsen K.L."/>
            <person name="Sondergaard T.E."/>
        </authorList>
    </citation>
    <scope>NUCLEOTIDE SEQUENCE [LARGE SCALE GENOMIC DNA]</scope>
    <source>
        <strain evidence="3 4">AAU 773</strain>
    </source>
</reference>
<gene>
    <name evidence="3" type="ORF">PGQ11_011797</name>
</gene>
<evidence type="ECO:0000256" key="1">
    <source>
        <dbReference type="SAM" id="SignalP"/>
    </source>
</evidence>
<proteinExistence type="predicted"/>
<accession>A0ABR2I0M3</accession>
<dbReference type="Pfam" id="PF13848">
    <property type="entry name" value="Thioredoxin_6"/>
    <property type="match status" value="1"/>
</dbReference>
<feature type="signal peptide" evidence="1">
    <location>
        <begin position="1"/>
        <end position="17"/>
    </location>
</feature>
<dbReference type="Gene3D" id="3.40.30.10">
    <property type="entry name" value="Glutaredoxin"/>
    <property type="match status" value="3"/>
</dbReference>
<evidence type="ECO:0000313" key="4">
    <source>
        <dbReference type="Proteomes" id="UP001390339"/>
    </source>
</evidence>